<feature type="transmembrane region" description="Helical" evidence="6">
    <location>
        <begin position="201"/>
        <end position="224"/>
    </location>
</feature>
<dbReference type="InterPro" id="IPR018076">
    <property type="entry name" value="T2SS_GspF_dom"/>
</dbReference>
<sequence>MPSFRVELPFLRGIYAAFEKQFMYLGLKISARKYVMNTLIFSFVLGVIAVFLGLTTFNLGIIFSIIAGISTIVGMIGAMYMLLDLSADGRGKKVESILPDALQLIASNIKSGLTTERALLMSARPEFGPLETELRRVSAKIYSGSPVEHAILEIPKHIKSTLLERTTWLLARGISSGGEIADLLMQLSHNLRKQLALQSEASASISIYVILIFFSAAFGGPALYAVSSFIVEVMTAQTGSTPAIDPGTIASAGSRFAGLSGFVSGKASIISPDFIVFFSQVMLFVGGVFASLILGAIATGKEKDGMKYLPVMLLVSFGLFFLIRAVMHAAFGPLLLNQ</sequence>
<comment type="subcellular location">
    <subcellularLocation>
        <location evidence="1">Cell membrane</location>
        <topology evidence="1">Multi-pass membrane protein</topology>
    </subcellularLocation>
</comment>
<evidence type="ECO:0000256" key="4">
    <source>
        <dbReference type="ARBA" id="ARBA00022989"/>
    </source>
</evidence>
<feature type="domain" description="Type II secretion system protein GspF" evidence="7">
    <location>
        <begin position="102"/>
        <end position="224"/>
    </location>
</feature>
<protein>
    <submittedName>
        <fullName evidence="8">Type II secretion system F family protein</fullName>
    </submittedName>
</protein>
<dbReference type="EMBL" id="CP064981">
    <property type="protein sequence ID" value="QQR92823.1"/>
    <property type="molecule type" value="Genomic_DNA"/>
</dbReference>
<evidence type="ECO:0000256" key="6">
    <source>
        <dbReference type="SAM" id="Phobius"/>
    </source>
</evidence>
<evidence type="ECO:0000256" key="3">
    <source>
        <dbReference type="ARBA" id="ARBA00022692"/>
    </source>
</evidence>
<name>A0A7T9DK59_9ARCH</name>
<keyword evidence="3 6" id="KW-0812">Transmembrane</keyword>
<keyword evidence="5 6" id="KW-0472">Membrane</keyword>
<dbReference type="PANTHER" id="PTHR35402:SF1">
    <property type="entry name" value="TYPE II SECRETION SYSTEM PROTEIN GSPF DOMAIN-CONTAINING PROTEIN"/>
    <property type="match status" value="1"/>
</dbReference>
<keyword evidence="4 6" id="KW-1133">Transmembrane helix</keyword>
<dbReference type="AlphaFoldDB" id="A0A7T9DK59"/>
<evidence type="ECO:0000313" key="8">
    <source>
        <dbReference type="EMBL" id="QQR92823.1"/>
    </source>
</evidence>
<feature type="transmembrane region" description="Helical" evidence="6">
    <location>
        <begin position="60"/>
        <end position="83"/>
    </location>
</feature>
<dbReference type="InterPro" id="IPR056569">
    <property type="entry name" value="ArlJ-like"/>
</dbReference>
<reference evidence="8" key="1">
    <citation type="submission" date="2020-11" db="EMBL/GenBank/DDBJ databases">
        <title>Connecting structure to function with the recovery of over 1000 high-quality activated sludge metagenome-assembled genomes encoding full-length rRNA genes using long-read sequencing.</title>
        <authorList>
            <person name="Singleton C.M."/>
            <person name="Petriglieri F."/>
            <person name="Kristensen J.M."/>
            <person name="Kirkegaard R.H."/>
            <person name="Michaelsen T.Y."/>
            <person name="Andersen M.H."/>
            <person name="Karst S.M."/>
            <person name="Dueholm M.S."/>
            <person name="Nielsen P.H."/>
            <person name="Albertsen M."/>
        </authorList>
    </citation>
    <scope>NUCLEOTIDE SEQUENCE</scope>
    <source>
        <strain evidence="8">Fred_18-Q3-R57-64_BAT3C.431</strain>
    </source>
</reference>
<feature type="transmembrane region" description="Helical" evidence="6">
    <location>
        <begin position="309"/>
        <end position="331"/>
    </location>
</feature>
<dbReference type="Pfam" id="PF00482">
    <property type="entry name" value="T2SSF"/>
    <property type="match status" value="1"/>
</dbReference>
<dbReference type="GO" id="GO:0005886">
    <property type="term" value="C:plasma membrane"/>
    <property type="evidence" value="ECO:0007669"/>
    <property type="project" value="UniProtKB-SubCell"/>
</dbReference>
<evidence type="ECO:0000256" key="2">
    <source>
        <dbReference type="ARBA" id="ARBA00022475"/>
    </source>
</evidence>
<feature type="transmembrane region" description="Helical" evidence="6">
    <location>
        <begin position="34"/>
        <end position="54"/>
    </location>
</feature>
<feature type="transmembrane region" description="Helical" evidence="6">
    <location>
        <begin position="274"/>
        <end position="297"/>
    </location>
</feature>
<dbReference type="Proteomes" id="UP000596004">
    <property type="component" value="Chromosome"/>
</dbReference>
<evidence type="ECO:0000256" key="5">
    <source>
        <dbReference type="ARBA" id="ARBA00023136"/>
    </source>
</evidence>
<evidence type="ECO:0000256" key="1">
    <source>
        <dbReference type="ARBA" id="ARBA00004651"/>
    </source>
</evidence>
<organism evidence="8">
    <name type="scientific">Candidatus Iainarchaeum sp</name>
    <dbReference type="NCBI Taxonomy" id="3101447"/>
    <lineage>
        <taxon>Archaea</taxon>
        <taxon>Candidatus Iainarchaeota</taxon>
        <taxon>Candidatus Iainarchaeia</taxon>
        <taxon>Candidatus Iainarchaeales</taxon>
        <taxon>Candidatus Iainarchaeaceae</taxon>
        <taxon>Candidatus Iainarchaeum</taxon>
    </lineage>
</organism>
<evidence type="ECO:0000259" key="7">
    <source>
        <dbReference type="Pfam" id="PF00482"/>
    </source>
</evidence>
<keyword evidence="2" id="KW-1003">Cell membrane</keyword>
<accession>A0A7T9DK59</accession>
<proteinExistence type="predicted"/>
<gene>
    <name evidence="8" type="ORF">IPJ89_01095</name>
</gene>
<dbReference type="PANTHER" id="PTHR35402">
    <property type="entry name" value="INTEGRAL MEMBRANE PROTEIN-RELATED"/>
    <property type="match status" value="1"/>
</dbReference>